<reference evidence="4 6" key="2">
    <citation type="submission" date="2022-03" db="EMBL/GenBank/DDBJ databases">
        <title>Metagenome-assembled genomes from swine fecal metagenomes.</title>
        <authorList>
            <person name="Holman D.B."/>
            <person name="Kommadath A."/>
        </authorList>
    </citation>
    <scope>NUCLEOTIDE SEQUENCE [LARGE SCALE GENOMIC DNA]</scope>
    <source>
        <strain evidence="4">SUG147</strain>
    </source>
</reference>
<feature type="domain" description="Gfo/Idh/MocA-like oxidoreductase C-terminal" evidence="2">
    <location>
        <begin position="139"/>
        <end position="353"/>
    </location>
</feature>
<organism evidence="3 5">
    <name type="scientific">Candidatus Colimorpha enterica</name>
    <dbReference type="NCBI Taxonomy" id="3083063"/>
    <lineage>
        <taxon>Bacteria</taxon>
        <taxon>Pseudomonadati</taxon>
        <taxon>Bacteroidota</taxon>
        <taxon>Bacteroidia</taxon>
        <taxon>Bacteroidales</taxon>
        <taxon>Candidatus Colimorpha</taxon>
    </lineage>
</organism>
<dbReference type="EMBL" id="JALEMU010000114">
    <property type="protein sequence ID" value="MCI5756045.1"/>
    <property type="molecule type" value="Genomic_DNA"/>
</dbReference>
<comment type="caution">
    <text evidence="3">The sequence shown here is derived from an EMBL/GenBank/DDBJ whole genome shotgun (WGS) entry which is preliminary data.</text>
</comment>
<dbReference type="InterPro" id="IPR036291">
    <property type="entry name" value="NAD(P)-bd_dom_sf"/>
</dbReference>
<evidence type="ECO:0000259" key="2">
    <source>
        <dbReference type="Pfam" id="PF02894"/>
    </source>
</evidence>
<evidence type="ECO:0000313" key="5">
    <source>
        <dbReference type="Proteomes" id="UP000017938"/>
    </source>
</evidence>
<dbReference type="Pfam" id="PF02894">
    <property type="entry name" value="GFO_IDH_MocA_C"/>
    <property type="match status" value="1"/>
</dbReference>
<evidence type="ECO:0000259" key="1">
    <source>
        <dbReference type="Pfam" id="PF01408"/>
    </source>
</evidence>
<dbReference type="InterPro" id="IPR004104">
    <property type="entry name" value="Gfo/Idh/MocA-like_OxRdtase_C"/>
</dbReference>
<dbReference type="Pfam" id="PF01408">
    <property type="entry name" value="GFO_IDH_MocA"/>
    <property type="match status" value="1"/>
</dbReference>
<protein>
    <submittedName>
        <fullName evidence="4">Gfo/Idh/MocA family oxidoreductase</fullName>
    </submittedName>
    <submittedName>
        <fullName evidence="3">Oxidoreductase family NAD-binding Rossmann fold protein</fullName>
    </submittedName>
</protein>
<evidence type="ECO:0000313" key="6">
    <source>
        <dbReference type="Proteomes" id="UP001139365"/>
    </source>
</evidence>
<evidence type="ECO:0000313" key="3">
    <source>
        <dbReference type="EMBL" id="CDC74699.1"/>
    </source>
</evidence>
<accession>R6TXY2</accession>
<dbReference type="Gene3D" id="3.30.360.10">
    <property type="entry name" value="Dihydrodipicolinate Reductase, domain 2"/>
    <property type="match status" value="1"/>
</dbReference>
<dbReference type="SUPFAM" id="SSF51735">
    <property type="entry name" value="NAD(P)-binding Rossmann-fold domains"/>
    <property type="match status" value="1"/>
</dbReference>
<proteinExistence type="predicted"/>
<dbReference type="GO" id="GO:0000166">
    <property type="term" value="F:nucleotide binding"/>
    <property type="evidence" value="ECO:0007669"/>
    <property type="project" value="InterPro"/>
</dbReference>
<sequence>MENRKLRVGIIGTGNISHCHMAGYKKYKDLVDVVAACDIDENKLNAYCKQYGIPNSYTDYNEMMAKEDLDCVSVCTWNAAHKGAAIAALRGGANVLCEKPMAMNAEEAEEMLAVSKETGKLLQIGFVRRFGNDADTLRQFIDADVFGDIYYAKATYLRRCGCPGGWFGDKSRSGGGPLIDLGVHVIDLVRYLAGLPNPVSAYGSTYNNLGPNRAGGGSKGWTVETKGDPYTVEDFTTALIRFDNGLTLSVEASFNLNIKNDVGNIELFGTKAGCSISPDVEIYTQLAGKFVNVQTAESTALSFNGLFENEIKGFIDAVNGNAPCRAPAEDGVALMKIIDAIYKSAETGKSVEIV</sequence>
<dbReference type="InterPro" id="IPR000683">
    <property type="entry name" value="Gfo/Idh/MocA-like_OxRdtase_N"/>
</dbReference>
<dbReference type="Proteomes" id="UP001139365">
    <property type="component" value="Unassembled WGS sequence"/>
</dbReference>
<dbReference type="Proteomes" id="UP000017938">
    <property type="component" value="Unassembled WGS sequence"/>
</dbReference>
<dbReference type="PANTHER" id="PTHR43249">
    <property type="entry name" value="UDP-N-ACETYL-2-AMINO-2-DEOXY-D-GLUCURONATE OXIDASE"/>
    <property type="match status" value="1"/>
</dbReference>
<dbReference type="Gene3D" id="3.40.50.720">
    <property type="entry name" value="NAD(P)-binding Rossmann-like Domain"/>
    <property type="match status" value="1"/>
</dbReference>
<dbReference type="PANTHER" id="PTHR43249:SF1">
    <property type="entry name" value="D-GLUCOSIDE 3-DEHYDROGENASE"/>
    <property type="match status" value="1"/>
</dbReference>
<dbReference type="EMBL" id="CBFW010000242">
    <property type="protein sequence ID" value="CDC74699.1"/>
    <property type="molecule type" value="Genomic_DNA"/>
</dbReference>
<dbReference type="InterPro" id="IPR052515">
    <property type="entry name" value="Gfo/Idh/MocA_Oxidoreductase"/>
</dbReference>
<dbReference type="STRING" id="1263015.BN580_01590"/>
<feature type="domain" description="Gfo/Idh/MocA-like oxidoreductase N-terminal" evidence="1">
    <location>
        <begin position="6"/>
        <end position="126"/>
    </location>
</feature>
<dbReference type="AlphaFoldDB" id="R6TXY2"/>
<evidence type="ECO:0000313" key="4">
    <source>
        <dbReference type="EMBL" id="MCI5756045.1"/>
    </source>
</evidence>
<gene>
    <name evidence="3" type="ORF">BN580_01590</name>
    <name evidence="4" type="ORF">MR241_07105</name>
</gene>
<reference evidence="3" key="1">
    <citation type="submission" date="2012-11" db="EMBL/GenBank/DDBJ databases">
        <title>Dependencies among metagenomic species, viruses, plasmids and units of genetic variation.</title>
        <authorList>
            <person name="Nielsen H.B."/>
            <person name="Almeida M."/>
            <person name="Juncker A.S."/>
            <person name="Rasmussen S."/>
            <person name="Li J."/>
            <person name="Sunagawa S."/>
            <person name="Plichta D."/>
            <person name="Gautier L."/>
            <person name="Le Chatelier E."/>
            <person name="Peletier E."/>
            <person name="Bonde I."/>
            <person name="Nielsen T."/>
            <person name="Manichanh C."/>
            <person name="Arumugam M."/>
            <person name="Batto J."/>
            <person name="Santos M.B.Q.D."/>
            <person name="Blom N."/>
            <person name="Borruel N."/>
            <person name="Burgdorf K.S."/>
            <person name="Boumezbeur F."/>
            <person name="Casellas F."/>
            <person name="Dore J."/>
            <person name="Guarner F."/>
            <person name="Hansen T."/>
            <person name="Hildebrand F."/>
            <person name="Kaas R.S."/>
            <person name="Kennedy S."/>
            <person name="Kristiansen K."/>
            <person name="Kultima J.R."/>
            <person name="Leonard P."/>
            <person name="Levenez F."/>
            <person name="Lund O."/>
            <person name="Moumen B."/>
            <person name="Le Paslier D."/>
            <person name="Pons N."/>
            <person name="Pedersen O."/>
            <person name="Prifti E."/>
            <person name="Qin J."/>
            <person name="Raes J."/>
            <person name="Tap J."/>
            <person name="Tims S."/>
            <person name="Ussery D.W."/>
            <person name="Yamada T."/>
            <person name="MetaHit consortium"/>
            <person name="Renault P."/>
            <person name="Sicheritz-Ponten T."/>
            <person name="Bork P."/>
            <person name="Wang J."/>
            <person name="Brunak S."/>
            <person name="Ehrlich S.D."/>
        </authorList>
    </citation>
    <scope>NUCLEOTIDE SEQUENCE [LARGE SCALE GENOMIC DNA]</scope>
</reference>
<dbReference type="SUPFAM" id="SSF55347">
    <property type="entry name" value="Glyceraldehyde-3-phosphate dehydrogenase-like, C-terminal domain"/>
    <property type="match status" value="1"/>
</dbReference>
<name>R6TXY2_9BACT</name>